<dbReference type="SUPFAM" id="SSF53448">
    <property type="entry name" value="Nucleotide-diphospho-sugar transferases"/>
    <property type="match status" value="1"/>
</dbReference>
<keyword evidence="1" id="KW-0808">Transferase</keyword>
<dbReference type="Gene3D" id="3.90.550.10">
    <property type="entry name" value="Spore Coat Polysaccharide Biosynthesis Protein SpsA, Chain A"/>
    <property type="match status" value="1"/>
</dbReference>
<dbReference type="Pfam" id="PF12804">
    <property type="entry name" value="NTP_transf_3"/>
    <property type="match status" value="1"/>
</dbReference>
<dbReference type="RefSeq" id="WP_255576475.1">
    <property type="nucleotide sequence ID" value="NZ_BPFH01000006.1"/>
</dbReference>
<feature type="domain" description="MobA-like NTP transferase" evidence="4">
    <location>
        <begin position="5"/>
        <end position="123"/>
    </location>
</feature>
<evidence type="ECO:0000259" key="4">
    <source>
        <dbReference type="Pfam" id="PF12804"/>
    </source>
</evidence>
<dbReference type="Proteomes" id="UP000786693">
    <property type="component" value="Unassembled WGS sequence"/>
</dbReference>
<comment type="caution">
    <text evidence="5">The sequence shown here is derived from an EMBL/GenBank/DDBJ whole genome shotgun (WGS) entry which is preliminary data.</text>
</comment>
<dbReference type="EMBL" id="BPFH01000006">
    <property type="protein sequence ID" value="GIT96584.1"/>
    <property type="molecule type" value="Genomic_DNA"/>
</dbReference>
<dbReference type="InterPro" id="IPR025877">
    <property type="entry name" value="MobA-like_NTP_Trfase"/>
</dbReference>
<name>A0ABQ4NQR2_9RHOB</name>
<dbReference type="PANTHER" id="PTHR43584">
    <property type="entry name" value="NUCLEOTIDYL TRANSFERASE"/>
    <property type="match status" value="1"/>
</dbReference>
<keyword evidence="6" id="KW-1185">Reference proteome</keyword>
<evidence type="ECO:0000256" key="3">
    <source>
        <dbReference type="ARBA" id="ARBA00022842"/>
    </source>
</evidence>
<evidence type="ECO:0000256" key="1">
    <source>
        <dbReference type="ARBA" id="ARBA00022679"/>
    </source>
</evidence>
<dbReference type="InterPro" id="IPR029044">
    <property type="entry name" value="Nucleotide-diphossugar_trans"/>
</dbReference>
<evidence type="ECO:0000256" key="2">
    <source>
        <dbReference type="ARBA" id="ARBA00022695"/>
    </source>
</evidence>
<proteinExistence type="predicted"/>
<organism evidence="5 6">
    <name type="scientific">Jannaschia pagri</name>
    <dbReference type="NCBI Taxonomy" id="2829797"/>
    <lineage>
        <taxon>Bacteria</taxon>
        <taxon>Pseudomonadati</taxon>
        <taxon>Pseudomonadota</taxon>
        <taxon>Alphaproteobacteria</taxon>
        <taxon>Rhodobacterales</taxon>
        <taxon>Roseobacteraceae</taxon>
        <taxon>Jannaschia</taxon>
    </lineage>
</organism>
<sequence>MIPTMIFAAGLGTRMRPLTDDQPKAMVRVAGRPMIDHALAQVDGPVVVNTHHFAHALQDHLANRPDVTVIHEEILLETGGGLRNALPLLGDGPVMTLNSDSVWTGPRACDTLRAAWDPERMDGLLLMVREDQAVGRGGARFALGASGQLSLHDHGLIATGVGIVKPDGLRQDPREVFSLRDLWFAMMDRGRLCGVVHPGRWADVGSPGAIPLAEAMLAEAA</sequence>
<evidence type="ECO:0000313" key="5">
    <source>
        <dbReference type="EMBL" id="GIT96584.1"/>
    </source>
</evidence>
<dbReference type="PANTHER" id="PTHR43584:SF8">
    <property type="entry name" value="N-ACETYLMURAMATE ALPHA-1-PHOSPHATE URIDYLYLTRANSFERASE"/>
    <property type="match status" value="1"/>
</dbReference>
<evidence type="ECO:0000313" key="6">
    <source>
        <dbReference type="Proteomes" id="UP000786693"/>
    </source>
</evidence>
<protein>
    <submittedName>
        <fullName evidence="5">Nucleotidyltransferase</fullName>
    </submittedName>
</protein>
<reference evidence="5 6" key="1">
    <citation type="submission" date="2021-05" db="EMBL/GenBank/DDBJ databases">
        <title>Bacteria Genome sequencing.</title>
        <authorList>
            <person name="Takabe Y."/>
            <person name="Nakajima Y."/>
            <person name="Suzuki S."/>
            <person name="Shiozaki T."/>
        </authorList>
    </citation>
    <scope>NUCLEOTIDE SEQUENCE [LARGE SCALE GENOMIC DNA]</scope>
    <source>
        <strain evidence="5 6">AI_62</strain>
    </source>
</reference>
<gene>
    <name evidence="5" type="ORF">JANAI62_32070</name>
</gene>
<accession>A0ABQ4NQR2</accession>
<keyword evidence="2" id="KW-0548">Nucleotidyltransferase</keyword>
<keyword evidence="3" id="KW-0460">Magnesium</keyword>
<dbReference type="CDD" id="cd06422">
    <property type="entry name" value="NTP_transferase_like_1"/>
    <property type="match status" value="1"/>
</dbReference>
<dbReference type="InterPro" id="IPR050065">
    <property type="entry name" value="GlmU-like"/>
</dbReference>